<accession>A0A9P3G4Z2</accession>
<organism evidence="2 3">
    <name type="scientific">Phanerochaete sordida</name>
    <dbReference type="NCBI Taxonomy" id="48140"/>
    <lineage>
        <taxon>Eukaryota</taxon>
        <taxon>Fungi</taxon>
        <taxon>Dikarya</taxon>
        <taxon>Basidiomycota</taxon>
        <taxon>Agaricomycotina</taxon>
        <taxon>Agaricomycetes</taxon>
        <taxon>Polyporales</taxon>
        <taxon>Phanerochaetaceae</taxon>
        <taxon>Phanerochaete</taxon>
    </lineage>
</organism>
<keyword evidence="3" id="KW-1185">Reference proteome</keyword>
<proteinExistence type="predicted"/>
<evidence type="ECO:0000313" key="3">
    <source>
        <dbReference type="Proteomes" id="UP000703269"/>
    </source>
</evidence>
<sequence length="335" mass="37876">MEAPLTHIYATFHPWDFDDSFNPIHALAPFKNSLRVLDVFYAMFPHDDVDILYPQLISLSAESCTTLDLKRLVRCFPGLQDLRIKMARWEGGLGQDYIERHRLWNVASQKRHTWSSLRRLRGSIIQLYILGICCKSNYIDASEVPLDVTFNGRRLAAVLADAHPACLSLHLRSPGFDLLSLAECLAPASDELKAVKLYIELVGHEHDDPLTHISTMLATFTVLRIHSLDMHVEWKPSRNRRAQATGSPDGRDPSWEGTPEDKPSPSLRKSDLRTIAGDAVKYIPTLRFIAIQTSHSSKAELFEIGDPTDADKTLVELSAESRGFEEFYDSIMYKA</sequence>
<feature type="compositionally biased region" description="Basic and acidic residues" evidence="1">
    <location>
        <begin position="249"/>
        <end position="270"/>
    </location>
</feature>
<evidence type="ECO:0000313" key="2">
    <source>
        <dbReference type="EMBL" id="GJE87959.1"/>
    </source>
</evidence>
<reference evidence="2 3" key="1">
    <citation type="submission" date="2021-08" db="EMBL/GenBank/DDBJ databases">
        <title>Draft Genome Sequence of Phanerochaete sordida strain YK-624.</title>
        <authorList>
            <person name="Mori T."/>
            <person name="Dohra H."/>
            <person name="Suzuki T."/>
            <person name="Kawagishi H."/>
            <person name="Hirai H."/>
        </authorList>
    </citation>
    <scope>NUCLEOTIDE SEQUENCE [LARGE SCALE GENOMIC DNA]</scope>
    <source>
        <strain evidence="2 3">YK-624</strain>
    </source>
</reference>
<comment type="caution">
    <text evidence="2">The sequence shown here is derived from an EMBL/GenBank/DDBJ whole genome shotgun (WGS) entry which is preliminary data.</text>
</comment>
<dbReference type="Proteomes" id="UP000703269">
    <property type="component" value="Unassembled WGS sequence"/>
</dbReference>
<dbReference type="EMBL" id="BPQB01000008">
    <property type="protein sequence ID" value="GJE87959.1"/>
    <property type="molecule type" value="Genomic_DNA"/>
</dbReference>
<dbReference type="OrthoDB" id="2758445at2759"/>
<evidence type="ECO:0000256" key="1">
    <source>
        <dbReference type="SAM" id="MobiDB-lite"/>
    </source>
</evidence>
<name>A0A9P3G4Z2_9APHY</name>
<feature type="region of interest" description="Disordered" evidence="1">
    <location>
        <begin position="236"/>
        <end position="270"/>
    </location>
</feature>
<dbReference type="AlphaFoldDB" id="A0A9P3G4Z2"/>
<gene>
    <name evidence="2" type="ORF">PsYK624_040420</name>
</gene>
<protein>
    <submittedName>
        <fullName evidence="2">Uncharacterized protein</fullName>
    </submittedName>
</protein>